<evidence type="ECO:0000313" key="1">
    <source>
        <dbReference type="EMBL" id="ADN37546.1"/>
    </source>
</evidence>
<dbReference type="Proteomes" id="UP000006565">
    <property type="component" value="Chromosome"/>
</dbReference>
<dbReference type="SUPFAM" id="SSF52091">
    <property type="entry name" value="SpoIIaa-like"/>
    <property type="match status" value="1"/>
</dbReference>
<evidence type="ECO:0000313" key="2">
    <source>
        <dbReference type="Proteomes" id="UP000006565"/>
    </source>
</evidence>
<keyword evidence="2" id="KW-1185">Reference proteome</keyword>
<accession>E1RHG3</accession>
<dbReference type="eggNOG" id="arCOG04910">
    <property type="taxonomic scope" value="Archaea"/>
</dbReference>
<dbReference type="Pfam" id="PF11964">
    <property type="entry name" value="SpoIIAA-like"/>
    <property type="match status" value="1"/>
</dbReference>
<dbReference type="RefSeq" id="WP_013330719.1">
    <property type="nucleotide sequence ID" value="NC_014507.1"/>
</dbReference>
<evidence type="ECO:0008006" key="3">
    <source>
        <dbReference type="Google" id="ProtNLM"/>
    </source>
</evidence>
<proteinExistence type="predicted"/>
<dbReference type="InterPro" id="IPR038396">
    <property type="entry name" value="SpoIIAA-like_sf"/>
</dbReference>
<reference evidence="1 2" key="1">
    <citation type="journal article" date="2010" name="Stand. Genomic Sci.">
        <title>Complete genome sequence of Methanoplanus petrolearius type strain (SEBR 4847).</title>
        <authorList>
            <person name="Brambilla E."/>
            <person name="Djao O.D."/>
            <person name="Daligault H."/>
            <person name="Lapidus A."/>
            <person name="Lucas S."/>
            <person name="Hammon N."/>
            <person name="Nolan M."/>
            <person name="Tice H."/>
            <person name="Cheng J.F."/>
            <person name="Han C."/>
            <person name="Tapia R."/>
            <person name="Goodwin L."/>
            <person name="Pitluck S."/>
            <person name="Liolios K."/>
            <person name="Ivanova N."/>
            <person name="Mavromatis K."/>
            <person name="Mikhailova N."/>
            <person name="Pati A."/>
            <person name="Chen A."/>
            <person name="Palaniappan K."/>
            <person name="Land M."/>
            <person name="Hauser L."/>
            <person name="Chang Y.J."/>
            <person name="Jeffries C.D."/>
            <person name="Rohde M."/>
            <person name="Spring S."/>
            <person name="Sikorski J."/>
            <person name="Goker M."/>
            <person name="Woyke T."/>
            <person name="Bristow J."/>
            <person name="Eisen J.A."/>
            <person name="Markowitz V."/>
            <person name="Hugenholtz P."/>
            <person name="Kyrpides N.C."/>
            <person name="Klenk H.P."/>
        </authorList>
    </citation>
    <scope>NUCLEOTIDE SEQUENCE [LARGE SCALE GENOMIC DNA]</scope>
    <source>
        <strain evidence="2">DSM 11571 / OCM 486 / SEBR 4847</strain>
    </source>
</reference>
<dbReference type="InterPro" id="IPR036513">
    <property type="entry name" value="STAS_dom_sf"/>
</dbReference>
<dbReference type="AlphaFoldDB" id="E1RHG3"/>
<dbReference type="OrthoDB" id="372511at2157"/>
<dbReference type="Gene3D" id="3.40.50.10600">
    <property type="entry name" value="SpoIIaa-like domains"/>
    <property type="match status" value="1"/>
</dbReference>
<dbReference type="HOGENOM" id="CLU_137390_0_1_2"/>
<dbReference type="EMBL" id="CP002117">
    <property type="protein sequence ID" value="ADN37546.1"/>
    <property type="molecule type" value="Genomic_DNA"/>
</dbReference>
<organism evidence="1 2">
    <name type="scientific">Methanolacinia petrolearia (strain DSM 11571 / OCM 486 / SEBR 4847)</name>
    <name type="common">Methanoplanus petrolearius</name>
    <dbReference type="NCBI Taxonomy" id="679926"/>
    <lineage>
        <taxon>Archaea</taxon>
        <taxon>Methanobacteriati</taxon>
        <taxon>Methanobacteriota</taxon>
        <taxon>Stenosarchaea group</taxon>
        <taxon>Methanomicrobia</taxon>
        <taxon>Methanomicrobiales</taxon>
        <taxon>Methanomicrobiaceae</taxon>
        <taxon>Methanolacinia</taxon>
    </lineage>
</organism>
<sequence length="119" mass="13805">MLKILERSHGNFIGIEASGEISENDISEITPQLDELIERYGKISWLFVIKTGRYETVRAFYEDISWLLRNLKHFDRMAIVGETKAEELLVKADGLLFGEKYFDISAIDEAWKYIEGIEN</sequence>
<dbReference type="InterPro" id="IPR021866">
    <property type="entry name" value="SpoIIAA-like"/>
</dbReference>
<dbReference type="STRING" id="679926.Mpet_2803"/>
<gene>
    <name evidence="1" type="ordered locus">Mpet_2803</name>
</gene>
<name>E1RHG3_METP4</name>
<protein>
    <recommendedName>
        <fullName evidence="3">STAS/SEC14 domain-containing protein</fullName>
    </recommendedName>
</protein>
<dbReference type="KEGG" id="mpi:Mpet_2803"/>
<dbReference type="GeneID" id="9745298"/>